<dbReference type="AlphaFoldDB" id="A0A1L7CNJ1"/>
<keyword evidence="3" id="KW-1185">Reference proteome</keyword>
<dbReference type="KEGG" id="cfc:CFLV_09665"/>
<evidence type="ECO:0000313" key="4">
    <source>
        <dbReference type="Proteomes" id="UP000315353"/>
    </source>
</evidence>
<evidence type="ECO:0000313" key="3">
    <source>
        <dbReference type="Proteomes" id="UP000185479"/>
    </source>
</evidence>
<dbReference type="Proteomes" id="UP000315353">
    <property type="component" value="Unassembled WGS sequence"/>
</dbReference>
<reference evidence="1 3" key="1">
    <citation type="submission" date="2014-08" db="EMBL/GenBank/DDBJ databases">
        <title>Complete genome sequence of Corynebacterium flavescens OJ8(T)(=DSM 20296(T)), isolated from cheese.</title>
        <authorList>
            <person name="Ruckert C."/>
            <person name="Albersmeier A."/>
            <person name="Winkler A."/>
            <person name="Kalinowski J."/>
        </authorList>
    </citation>
    <scope>NUCLEOTIDE SEQUENCE [LARGE SCALE GENOMIC DNA]</scope>
    <source>
        <strain evidence="1 3">OJ8</strain>
    </source>
</reference>
<dbReference type="Proteomes" id="UP000185479">
    <property type="component" value="Chromosome"/>
</dbReference>
<accession>A0A1L7CNJ1</accession>
<gene>
    <name evidence="2" type="ORF">CFL01nite_12250</name>
    <name evidence="1" type="ORF">CFLV_09665</name>
</gene>
<proteinExistence type="predicted"/>
<organism evidence="1 3">
    <name type="scientific">Corynebacterium flavescens</name>
    <dbReference type="NCBI Taxonomy" id="28028"/>
    <lineage>
        <taxon>Bacteria</taxon>
        <taxon>Bacillati</taxon>
        <taxon>Actinomycetota</taxon>
        <taxon>Actinomycetes</taxon>
        <taxon>Mycobacteriales</taxon>
        <taxon>Corynebacteriaceae</taxon>
        <taxon>Corynebacterium</taxon>
    </lineage>
</organism>
<sequence>MPLSQSLIFHADGAPYQMEISNYDALVNDWSVEVVCTYRQSNYTVATAEWLHGREEWEFSIVKLDVKDFQASTLYETRLRLSEFMDTLEEFKTALEDLQ</sequence>
<dbReference type="EMBL" id="CP009246">
    <property type="protein sequence ID" value="APT87414.1"/>
    <property type="molecule type" value="Genomic_DNA"/>
</dbReference>
<dbReference type="EMBL" id="BJNB01000016">
    <property type="protein sequence ID" value="GEB97730.1"/>
    <property type="molecule type" value="Genomic_DNA"/>
</dbReference>
<evidence type="ECO:0000313" key="2">
    <source>
        <dbReference type="EMBL" id="GEB97730.1"/>
    </source>
</evidence>
<dbReference type="GeneID" id="82880961"/>
<dbReference type="STRING" id="28028.CFLV_09665"/>
<evidence type="ECO:0000313" key="1">
    <source>
        <dbReference type="EMBL" id="APT87414.1"/>
    </source>
</evidence>
<dbReference type="RefSeq" id="WP_075730346.1">
    <property type="nucleotide sequence ID" value="NZ_BJNB01000016.1"/>
</dbReference>
<protein>
    <submittedName>
        <fullName evidence="1">Uncharacterized protein</fullName>
    </submittedName>
</protein>
<name>A0A1L7CNJ1_CORFL</name>
<reference evidence="2 4" key="2">
    <citation type="submission" date="2019-06" db="EMBL/GenBank/DDBJ databases">
        <title>Whole genome shotgun sequence of Corynebacterium flavescens NBRC 14136.</title>
        <authorList>
            <person name="Hosoyama A."/>
            <person name="Uohara A."/>
            <person name="Ohji S."/>
            <person name="Ichikawa N."/>
        </authorList>
    </citation>
    <scope>NUCLEOTIDE SEQUENCE [LARGE SCALE GENOMIC DNA]</scope>
    <source>
        <strain evidence="2 4">NBRC 14136</strain>
    </source>
</reference>